<keyword evidence="3" id="KW-1185">Reference proteome</keyword>
<evidence type="ECO:0000313" key="2">
    <source>
        <dbReference type="EMBL" id="KDP31404.1"/>
    </source>
</evidence>
<dbReference type="InterPro" id="IPR040378">
    <property type="entry name" value="BASL"/>
</dbReference>
<organism evidence="2 3">
    <name type="scientific">Jatropha curcas</name>
    <name type="common">Barbados nut</name>
    <dbReference type="NCBI Taxonomy" id="180498"/>
    <lineage>
        <taxon>Eukaryota</taxon>
        <taxon>Viridiplantae</taxon>
        <taxon>Streptophyta</taxon>
        <taxon>Embryophyta</taxon>
        <taxon>Tracheophyta</taxon>
        <taxon>Spermatophyta</taxon>
        <taxon>Magnoliopsida</taxon>
        <taxon>eudicotyledons</taxon>
        <taxon>Gunneridae</taxon>
        <taxon>Pentapetalae</taxon>
        <taxon>rosids</taxon>
        <taxon>fabids</taxon>
        <taxon>Malpighiales</taxon>
        <taxon>Euphorbiaceae</taxon>
        <taxon>Crotonoideae</taxon>
        <taxon>Jatropheae</taxon>
        <taxon>Jatropha</taxon>
    </lineage>
</organism>
<dbReference type="EMBL" id="KK914632">
    <property type="protein sequence ID" value="KDP31404.1"/>
    <property type="molecule type" value="Genomic_DNA"/>
</dbReference>
<evidence type="ECO:0008006" key="4">
    <source>
        <dbReference type="Google" id="ProtNLM"/>
    </source>
</evidence>
<dbReference type="GO" id="GO:0009786">
    <property type="term" value="P:regulation of asymmetric cell division"/>
    <property type="evidence" value="ECO:0007669"/>
    <property type="project" value="InterPro"/>
</dbReference>
<dbReference type="PANTHER" id="PTHR33914:SF16">
    <property type="entry name" value="18S PRE-RIBOSOMAL ASSEMBLY PROTEIN GAR2-RELATED PROTEIN"/>
    <property type="match status" value="1"/>
</dbReference>
<protein>
    <recommendedName>
        <fullName evidence="4">18S pre-ribosomal assembly protein gar2-like protein</fullName>
    </recommendedName>
</protein>
<sequence>MKLDGEQVLCHGTIDHKPGSKHFGCSNIALDSTGLKSGNGIVNEEQNGAFCDLKGRESNSDHLQYTVNDENNWTASKLDSSMRADALTDDNEKEVRDFVAPIPLSLSSLKVESFEGDSVFYVDKNVMEPELPELVVCYKENTYHVIKDICIDEGVPSKDKFLFDTIDEKNLRTLLFHEKHRNSEVRKETADQDIFIPESLKSLPEDEKSALDLPIPDVFISSAENGSKNEISLHDSEEFMTTGKIEDDTMEEIANGKSKEIFSLGELLSMPEVGTELSQPKFSHDSMHEAKQQPIQRPSENTILATASSCDEAKNGNELTSFVRPMVPAAEVSDCHHDEEISRTKALDHSYDEAVLASPALNSATQESEKVCEGEKLASHNLSSERESTNISGCGLANNSNVKSESINFYTPASAGEEDSQNGGSENLNSRSSRLEETNTEPCTSQLQHGIGESSFSAAGPLSGLISYSGPIAYSGSLSLRSDSSTTSTRSFAFPILQSEWNSSPVRMAKADRRRFQKQRSWKQGLLCCRF</sequence>
<gene>
    <name evidence="2" type="ORF">JCGZ_11780</name>
</gene>
<feature type="compositionally biased region" description="Basic and acidic residues" evidence="1">
    <location>
        <begin position="282"/>
        <end position="291"/>
    </location>
</feature>
<dbReference type="PANTHER" id="PTHR33914">
    <property type="entry name" value="18S PRE-RIBOSOMAL ASSEMBLY PROTEIN GAR2-LIKE PROTEIN"/>
    <property type="match status" value="1"/>
</dbReference>
<feature type="region of interest" description="Disordered" evidence="1">
    <location>
        <begin position="277"/>
        <end position="296"/>
    </location>
</feature>
<dbReference type="STRING" id="180498.A0A067KHT2"/>
<dbReference type="OrthoDB" id="1911032at2759"/>
<dbReference type="AlphaFoldDB" id="A0A067KHT2"/>
<proteinExistence type="predicted"/>
<dbReference type="Proteomes" id="UP000027138">
    <property type="component" value="Unassembled WGS sequence"/>
</dbReference>
<reference evidence="2 3" key="1">
    <citation type="journal article" date="2014" name="PLoS ONE">
        <title>Global Analysis of Gene Expression Profiles in Physic Nut (Jatropha curcas L.) Seedlings Exposed to Salt Stress.</title>
        <authorList>
            <person name="Zhang L."/>
            <person name="Zhang C."/>
            <person name="Wu P."/>
            <person name="Chen Y."/>
            <person name="Li M."/>
            <person name="Jiang H."/>
            <person name="Wu G."/>
        </authorList>
    </citation>
    <scope>NUCLEOTIDE SEQUENCE [LARGE SCALE GENOMIC DNA]</scope>
    <source>
        <strain evidence="3">cv. GZQX0401</strain>
        <tissue evidence="2">Young leaves</tissue>
    </source>
</reference>
<feature type="region of interest" description="Disordered" evidence="1">
    <location>
        <begin position="413"/>
        <end position="446"/>
    </location>
</feature>
<accession>A0A067KHT2</accession>
<evidence type="ECO:0000313" key="3">
    <source>
        <dbReference type="Proteomes" id="UP000027138"/>
    </source>
</evidence>
<evidence type="ECO:0000256" key="1">
    <source>
        <dbReference type="SAM" id="MobiDB-lite"/>
    </source>
</evidence>
<name>A0A067KHT2_JATCU</name>
<feature type="compositionally biased region" description="Polar residues" evidence="1">
    <location>
        <begin position="421"/>
        <end position="432"/>
    </location>
</feature>